<protein>
    <recommendedName>
        <fullName evidence="2">non-specific serine/threonine protein kinase</fullName>
        <ecNumber evidence="2">2.7.11.1</ecNumber>
    </recommendedName>
</protein>
<evidence type="ECO:0000256" key="8">
    <source>
        <dbReference type="ARBA" id="ARBA00022777"/>
    </source>
</evidence>
<dbReference type="PANTHER" id="PTHR47982">
    <property type="entry name" value="PROLINE-RICH RECEPTOR-LIKE PROTEIN KINASE PERK4"/>
    <property type="match status" value="1"/>
</dbReference>
<dbReference type="GO" id="GO:0005524">
    <property type="term" value="F:ATP binding"/>
    <property type="evidence" value="ECO:0007669"/>
    <property type="project" value="UniProtKB-UniRule"/>
</dbReference>
<dbReference type="PROSITE" id="PS00108">
    <property type="entry name" value="PROTEIN_KINASE_ST"/>
    <property type="match status" value="1"/>
</dbReference>
<dbReference type="EMBL" id="KK198755">
    <property type="protein sequence ID" value="KCW82440.1"/>
    <property type="molecule type" value="Genomic_DNA"/>
</dbReference>
<dbReference type="CDD" id="cd14066">
    <property type="entry name" value="STKc_IRAK"/>
    <property type="match status" value="1"/>
</dbReference>
<reference evidence="18" key="1">
    <citation type="submission" date="2013-07" db="EMBL/GenBank/DDBJ databases">
        <title>The genome of Eucalyptus grandis.</title>
        <authorList>
            <person name="Schmutz J."/>
            <person name="Hayes R."/>
            <person name="Myburg A."/>
            <person name="Tuskan G."/>
            <person name="Grattapaglia D."/>
            <person name="Rokhsar D.S."/>
        </authorList>
    </citation>
    <scope>NUCLEOTIDE SEQUENCE</scope>
    <source>
        <tissue evidence="18">Leaf extractions</tissue>
    </source>
</reference>
<dbReference type="EC" id="2.7.11.1" evidence="2"/>
<dbReference type="PROSITE" id="PS50011">
    <property type="entry name" value="PROTEIN_KINASE_DOM"/>
    <property type="match status" value="1"/>
</dbReference>
<evidence type="ECO:0000256" key="10">
    <source>
        <dbReference type="ARBA" id="ARBA00022989"/>
    </source>
</evidence>
<dbReference type="InterPro" id="IPR001245">
    <property type="entry name" value="Ser-Thr/Tyr_kinase_cat_dom"/>
</dbReference>
<dbReference type="InterPro" id="IPR017441">
    <property type="entry name" value="Protein_kinase_ATP_BS"/>
</dbReference>
<evidence type="ECO:0000256" key="16">
    <source>
        <dbReference type="SAM" id="MobiDB-lite"/>
    </source>
</evidence>
<evidence type="ECO:0000256" key="5">
    <source>
        <dbReference type="ARBA" id="ARBA00022679"/>
    </source>
</evidence>
<dbReference type="Gene3D" id="3.30.200.20">
    <property type="entry name" value="Phosphorylase Kinase, domain 1"/>
    <property type="match status" value="1"/>
</dbReference>
<dbReference type="InterPro" id="IPR008271">
    <property type="entry name" value="Ser/Thr_kinase_AS"/>
</dbReference>
<comment type="similarity">
    <text evidence="15">Belongs to the protein kinase superfamily.</text>
</comment>
<evidence type="ECO:0000313" key="18">
    <source>
        <dbReference type="EMBL" id="KCW82440.1"/>
    </source>
</evidence>
<evidence type="ECO:0000256" key="12">
    <source>
        <dbReference type="ARBA" id="ARBA00047899"/>
    </source>
</evidence>
<dbReference type="FunFam" id="3.30.200.20:FF:000039">
    <property type="entry name" value="receptor-like protein kinase FERONIA"/>
    <property type="match status" value="1"/>
</dbReference>
<keyword evidence="4 15" id="KW-0723">Serine/threonine-protein kinase</keyword>
<evidence type="ECO:0000256" key="14">
    <source>
        <dbReference type="PROSITE-ProRule" id="PRU10141"/>
    </source>
</evidence>
<proteinExistence type="inferred from homology"/>
<dbReference type="AlphaFoldDB" id="A0A059CWY8"/>
<evidence type="ECO:0000256" key="7">
    <source>
        <dbReference type="ARBA" id="ARBA00022741"/>
    </source>
</evidence>
<dbReference type="InterPro" id="IPR047117">
    <property type="entry name" value="PERK1-13-like"/>
</dbReference>
<keyword evidence="11" id="KW-0472">Membrane</keyword>
<feature type="binding site" evidence="14">
    <location>
        <position position="83"/>
    </location>
    <ligand>
        <name>ATP</name>
        <dbReference type="ChEBI" id="CHEBI:30616"/>
    </ligand>
</feature>
<evidence type="ECO:0000256" key="11">
    <source>
        <dbReference type="ARBA" id="ARBA00023136"/>
    </source>
</evidence>
<dbReference type="STRING" id="71139.A0A059CWY8"/>
<dbReference type="GO" id="GO:0005886">
    <property type="term" value="C:plasma membrane"/>
    <property type="evidence" value="ECO:0000318"/>
    <property type="project" value="GO_Central"/>
</dbReference>
<evidence type="ECO:0000256" key="13">
    <source>
        <dbReference type="ARBA" id="ARBA00048679"/>
    </source>
</evidence>
<name>A0A059CWY8_EUCGR</name>
<comment type="catalytic activity">
    <reaction evidence="12">
        <text>L-threonyl-[protein] + ATP = O-phospho-L-threonyl-[protein] + ADP + H(+)</text>
        <dbReference type="Rhea" id="RHEA:46608"/>
        <dbReference type="Rhea" id="RHEA-COMP:11060"/>
        <dbReference type="Rhea" id="RHEA-COMP:11605"/>
        <dbReference type="ChEBI" id="CHEBI:15378"/>
        <dbReference type="ChEBI" id="CHEBI:30013"/>
        <dbReference type="ChEBI" id="CHEBI:30616"/>
        <dbReference type="ChEBI" id="CHEBI:61977"/>
        <dbReference type="ChEBI" id="CHEBI:456216"/>
        <dbReference type="EC" id="2.7.11.1"/>
    </reaction>
</comment>
<dbReference type="PROSITE" id="PS00107">
    <property type="entry name" value="PROTEIN_KINASE_ATP"/>
    <property type="match status" value="1"/>
</dbReference>
<feature type="region of interest" description="Disordered" evidence="16">
    <location>
        <begin position="355"/>
        <end position="391"/>
    </location>
</feature>
<keyword evidence="3" id="KW-1003">Cell membrane</keyword>
<evidence type="ECO:0000256" key="1">
    <source>
        <dbReference type="ARBA" id="ARBA00004162"/>
    </source>
</evidence>
<evidence type="ECO:0000256" key="6">
    <source>
        <dbReference type="ARBA" id="ARBA00022692"/>
    </source>
</evidence>
<feature type="compositionally biased region" description="Polar residues" evidence="16">
    <location>
        <begin position="382"/>
        <end position="391"/>
    </location>
</feature>
<dbReference type="Gene3D" id="1.10.510.10">
    <property type="entry name" value="Transferase(Phosphotransferase) domain 1"/>
    <property type="match status" value="1"/>
</dbReference>
<keyword evidence="5" id="KW-0808">Transferase</keyword>
<dbReference type="InterPro" id="IPR011009">
    <property type="entry name" value="Kinase-like_dom_sf"/>
</dbReference>
<dbReference type="InterPro" id="IPR000719">
    <property type="entry name" value="Prot_kinase_dom"/>
</dbReference>
<dbReference type="GO" id="GO:0004674">
    <property type="term" value="F:protein serine/threonine kinase activity"/>
    <property type="evidence" value="ECO:0007669"/>
    <property type="project" value="UniProtKB-KW"/>
</dbReference>
<evidence type="ECO:0000256" key="4">
    <source>
        <dbReference type="ARBA" id="ARBA00022527"/>
    </source>
</evidence>
<gene>
    <name evidence="18" type="ORF">EUGRSUZ_C03837</name>
</gene>
<evidence type="ECO:0000256" key="2">
    <source>
        <dbReference type="ARBA" id="ARBA00012513"/>
    </source>
</evidence>
<evidence type="ECO:0000256" key="9">
    <source>
        <dbReference type="ARBA" id="ARBA00022840"/>
    </source>
</evidence>
<dbReference type="Gramene" id="KCW82440">
    <property type="protein sequence ID" value="KCW82440"/>
    <property type="gene ID" value="EUGRSUZ_C03837"/>
</dbReference>
<dbReference type="Pfam" id="PF07714">
    <property type="entry name" value="PK_Tyr_Ser-Thr"/>
    <property type="match status" value="1"/>
</dbReference>
<evidence type="ECO:0000256" key="15">
    <source>
        <dbReference type="RuleBase" id="RU000304"/>
    </source>
</evidence>
<keyword evidence="6" id="KW-0812">Transmembrane</keyword>
<dbReference type="PANTHER" id="PTHR47982:SF35">
    <property type="entry name" value="PROLINE-RICH RECEPTOR-LIKE PROTEIN KINASE PERK1-RELATED"/>
    <property type="match status" value="1"/>
</dbReference>
<feature type="domain" description="Protein kinase" evidence="17">
    <location>
        <begin position="55"/>
        <end position="331"/>
    </location>
</feature>
<keyword evidence="7 14" id="KW-0547">Nucleotide-binding</keyword>
<organism evidence="18">
    <name type="scientific">Eucalyptus grandis</name>
    <name type="common">Flooded gum</name>
    <dbReference type="NCBI Taxonomy" id="71139"/>
    <lineage>
        <taxon>Eukaryota</taxon>
        <taxon>Viridiplantae</taxon>
        <taxon>Streptophyta</taxon>
        <taxon>Embryophyta</taxon>
        <taxon>Tracheophyta</taxon>
        <taxon>Spermatophyta</taxon>
        <taxon>Magnoliopsida</taxon>
        <taxon>eudicotyledons</taxon>
        <taxon>Gunneridae</taxon>
        <taxon>Pentapetalae</taxon>
        <taxon>rosids</taxon>
        <taxon>malvids</taxon>
        <taxon>Myrtales</taxon>
        <taxon>Myrtaceae</taxon>
        <taxon>Myrtoideae</taxon>
        <taxon>Eucalypteae</taxon>
        <taxon>Eucalyptus</taxon>
    </lineage>
</organism>
<dbReference type="InParanoid" id="A0A059CWY8"/>
<dbReference type="OMA" id="LYLHECK"/>
<comment type="subcellular location">
    <subcellularLocation>
        <location evidence="1">Cell membrane</location>
        <topology evidence="1">Single-pass membrane protein</topology>
    </subcellularLocation>
</comment>
<dbReference type="SUPFAM" id="SSF56112">
    <property type="entry name" value="Protein kinase-like (PK-like)"/>
    <property type="match status" value="1"/>
</dbReference>
<dbReference type="FunFam" id="1.10.510.10:FF:000173">
    <property type="entry name" value="proline-rich receptor-like protein kinase PERK8"/>
    <property type="match status" value="1"/>
</dbReference>
<sequence length="391" mass="43404">MVLLLVLLVVICLLLIYCKIRRRKRRRPHCSTSPIIPVSSTKCNFTLDQVKEFTDGFSNLLGEGGYGHVYRGVLPTGIDVAVKRLKVGSGQGEREFLTEVEIMSRVHHKHVVSLVGYCTAGCILVYELVTNNTLEFHLHGEGGQNLDWPTRLKIALGFAEGIAYLHEDRALKIIHRDIKAANILLDSEYEPKIADFGLARCISKSKSHVFTEVKGTFGYLAPEYFLTGKLTEKSDIYSFGVVLLELITGRKPWGSVENSMGLVDWARPQLTRALEDGEFNLLVDPKLQNHYDNNEMARMVACAAACVRQSAGRRPKMSKIVLALKGGLPLSDLNDGIRPGLSILYRFLRSSDDGTSQDHGNSCRMPLASQVHGSSPYREHTSGSSSEGRCR</sequence>
<evidence type="ECO:0000256" key="3">
    <source>
        <dbReference type="ARBA" id="ARBA00022475"/>
    </source>
</evidence>
<keyword evidence="8" id="KW-0418">Kinase</keyword>
<keyword evidence="9 14" id="KW-0067">ATP-binding</keyword>
<dbReference type="SMART" id="SM00220">
    <property type="entry name" value="S_TKc"/>
    <property type="match status" value="1"/>
</dbReference>
<comment type="catalytic activity">
    <reaction evidence="13">
        <text>L-seryl-[protein] + ATP = O-phospho-L-seryl-[protein] + ADP + H(+)</text>
        <dbReference type="Rhea" id="RHEA:17989"/>
        <dbReference type="Rhea" id="RHEA-COMP:9863"/>
        <dbReference type="Rhea" id="RHEA-COMP:11604"/>
        <dbReference type="ChEBI" id="CHEBI:15378"/>
        <dbReference type="ChEBI" id="CHEBI:29999"/>
        <dbReference type="ChEBI" id="CHEBI:30616"/>
        <dbReference type="ChEBI" id="CHEBI:83421"/>
        <dbReference type="ChEBI" id="CHEBI:456216"/>
        <dbReference type="EC" id="2.7.11.1"/>
    </reaction>
</comment>
<accession>A0A059CWY8</accession>
<evidence type="ECO:0000259" key="17">
    <source>
        <dbReference type="PROSITE" id="PS50011"/>
    </source>
</evidence>
<keyword evidence="10" id="KW-1133">Transmembrane helix</keyword>